<evidence type="ECO:0000313" key="21">
    <source>
        <dbReference type="Proteomes" id="UP000180280"/>
    </source>
</evidence>
<protein>
    <recommendedName>
        <fullName evidence="3">histidine kinase</fullName>
        <ecNumber evidence="3">2.7.13.3</ecNumber>
    </recommendedName>
</protein>
<sequence length="1611" mass="175747">MMRKIKLSSPAAWAIGTLAIGLLLTVLTAWQLSVRNAETLRNATSQSARHALSSIAQRIELYQYGLRGARGAVITAGEHGISRELFHRYSLSRDIAREFPGARGFGFIRRVADAELPAFIAAARQTGDPGFALRQLQPFRGEHAIVQFIEPENRNSRAIGLDIASDPERRRTAMTALRTGDIQLTEPILLQQGAQQPQQGFLMLLPTYRSHNTPDKESARLTEGFGWSYASLIISEALGSLNLDRDKSQIALSDVTDPAHPIAFFTSGKPLPNAQVVARETLRHPLFGRTWQIGFSAYPPFEAELNLPSVGMISLAGALLSLISAALAHAWRANARSQHRLISAQEDLAAIVDSSTDAIIGKTLNGEVVSWNKGAQEIFGYSAGEAIGRPLPQLIVPQDRQTEETEILARVSKGERISHLQTVWRRKDGRLVDVSVSVSPIYDDASKVIGVSKTVRDITHQKVMEGQLLALNSMAERTQALEKAQHDLRTILDAVPSMIGYWDRELINRVANHAYHVWFGKPPGTLPGTRMQDLLSAEAFEVSLPHLEATLRGEAQQFERTIPNPDGQLRHTLVHYLPDMVDGAVCGFYTVVHDVSELVDSRTRLAAALRENQVLLSSINEQLLYSATDADGRIVDANEAFCAACGYSREELTGQDHRILQSGIHDRAFWQTMWETLRQGQAWHGEICNQAKDGSLRWSDTVIAPLPDHDGAIERIVALRIDTTRRKLVDEEINRLSLLLSNVLRAASEVSIIATDAHGLITVFNTGAERMLGYDQQEVVGLHTPAIFHLAEEMEQRSQQLSRQYGMPITGFRSFVHEPETLGSETREWTYVRKDGGHIAVSLVVTAIHDGNGAIGGYVGIATDITERRRFETQMVQARQQAEQASMAKSQFLANMSHEIRTPMNAVLGLLQLLLHTQLDYRQQDYVDKIKTAAKSLLGILNDILDFSKIEAGKLQLDLHPFPLDELLRDLGVILSGNHGEKDVEAIFEIDPSLPTAVVGDRLRLQQILINLAGNAMKFTEQGQVIVSVSSPARDDAKATLHFAVTDTGIGISPDQLERIFDGFTQAEACTARRFGGTGLGLVICQRLVRMMGGHLRASSEPGHGSRFWFDITLDIADQAPVSAAPGQEKLHVLAVDDNPLTGEILTQTIAAAGWSADYAGSGVQAIQAAQDAMARGAPYDAVLMDWRMPDMDGVSAAAAIRDATRGGKPPAVIMVTAFGREVLSEIADLQDTPFSDFLTKPLTPQQLIDAVHRAIHHQNPRPPAGPVKPARKLAGMKLLLVEDNALNRQIAAELCRAEGAEIVLAEGGLEGVNIATRPDADFDVIIMDMQMPDIDGLEATRRIRASRFGNATPILAMTANATVADRDACLEAGMNDHIGKPIDMNEVVPRLLALAGTPEAAPPPAIAPPEDAAGQDIEPEEQVLSRLGQRMEVLQSALANFQPEANRLTSILKRNAESGAASRMAAPLHALRGIAATVGATTLARYASRLEQYAQSSATQPFDAGLWLNAANTLHQLVTESVDKLSARMPPPASAAPSPPLSPAEWRAQLRAMLPLLESGNLDAIDHAAALLSLSEDKVKPQLHDLVEQVRRLQFAPAAQIIKTLMESEP</sequence>
<dbReference type="InterPro" id="IPR036641">
    <property type="entry name" value="HPT_dom_sf"/>
</dbReference>
<keyword evidence="8" id="KW-0067">ATP-binding</keyword>
<evidence type="ECO:0000259" key="19">
    <source>
        <dbReference type="PROSITE" id="PS50894"/>
    </source>
</evidence>
<keyword evidence="4" id="KW-1003">Cell membrane</keyword>
<dbReference type="InterPro" id="IPR000700">
    <property type="entry name" value="PAS-assoc_C"/>
</dbReference>
<dbReference type="InterPro" id="IPR003661">
    <property type="entry name" value="HisK_dim/P_dom"/>
</dbReference>
<evidence type="ECO:0000256" key="12">
    <source>
        <dbReference type="PROSITE-ProRule" id="PRU00110"/>
    </source>
</evidence>
<keyword evidence="7" id="KW-0547">Nucleotide-binding</keyword>
<dbReference type="Gene3D" id="3.40.50.2300">
    <property type="match status" value="2"/>
</dbReference>
<keyword evidence="5 13" id="KW-0597">Phosphoprotein</keyword>
<dbReference type="InterPro" id="IPR036890">
    <property type="entry name" value="HATPase_C_sf"/>
</dbReference>
<evidence type="ECO:0000256" key="9">
    <source>
        <dbReference type="ARBA" id="ARBA00022989"/>
    </source>
</evidence>
<dbReference type="Pfam" id="PF03924">
    <property type="entry name" value="CHASE"/>
    <property type="match status" value="1"/>
</dbReference>
<dbReference type="SUPFAM" id="SSF55785">
    <property type="entry name" value="PYP-like sensor domain (PAS domain)"/>
    <property type="match status" value="4"/>
</dbReference>
<dbReference type="PANTHER" id="PTHR45339:SF1">
    <property type="entry name" value="HYBRID SIGNAL TRANSDUCTION HISTIDINE KINASE J"/>
    <property type="match status" value="1"/>
</dbReference>
<feature type="domain" description="PAS" evidence="16">
    <location>
        <begin position="344"/>
        <end position="415"/>
    </location>
</feature>
<accession>A0ABX3CF16</accession>
<dbReference type="CDD" id="cd17546">
    <property type="entry name" value="REC_hyHK_CKI1_RcsC-like"/>
    <property type="match status" value="2"/>
</dbReference>
<keyword evidence="6" id="KW-0812">Transmembrane</keyword>
<dbReference type="Pfam" id="PF00512">
    <property type="entry name" value="HisKA"/>
    <property type="match status" value="1"/>
</dbReference>
<dbReference type="SUPFAM" id="SSF52172">
    <property type="entry name" value="CheY-like"/>
    <property type="match status" value="2"/>
</dbReference>
<comment type="catalytic activity">
    <reaction evidence="1">
        <text>ATP + protein L-histidine = ADP + protein N-phospho-L-histidine.</text>
        <dbReference type="EC" id="2.7.13.3"/>
    </reaction>
</comment>
<feature type="domain" description="PAC" evidence="17">
    <location>
        <begin position="418"/>
        <end position="470"/>
    </location>
</feature>
<dbReference type="SUPFAM" id="SSF47226">
    <property type="entry name" value="Histidine-containing phosphotransfer domain, HPT domain"/>
    <property type="match status" value="1"/>
</dbReference>
<dbReference type="InterPro" id="IPR006189">
    <property type="entry name" value="CHASE_dom"/>
</dbReference>
<dbReference type="InterPro" id="IPR001789">
    <property type="entry name" value="Sig_transdc_resp-reg_receiver"/>
</dbReference>
<feature type="domain" description="Response regulatory" evidence="15">
    <location>
        <begin position="1278"/>
        <end position="1396"/>
    </location>
</feature>
<dbReference type="SUPFAM" id="SSF47384">
    <property type="entry name" value="Homodimeric domain of signal transducing histidine kinase"/>
    <property type="match status" value="1"/>
</dbReference>
<dbReference type="PANTHER" id="PTHR45339">
    <property type="entry name" value="HYBRID SIGNAL TRANSDUCTION HISTIDINE KINASE J"/>
    <property type="match status" value="1"/>
</dbReference>
<dbReference type="Pfam" id="PF08448">
    <property type="entry name" value="PAS_4"/>
    <property type="match status" value="1"/>
</dbReference>
<evidence type="ECO:0000259" key="17">
    <source>
        <dbReference type="PROSITE" id="PS50113"/>
    </source>
</evidence>
<dbReference type="InterPro" id="IPR005467">
    <property type="entry name" value="His_kinase_dom"/>
</dbReference>
<evidence type="ECO:0000256" key="10">
    <source>
        <dbReference type="ARBA" id="ARBA00023012"/>
    </source>
</evidence>
<evidence type="ECO:0000256" key="1">
    <source>
        <dbReference type="ARBA" id="ARBA00000085"/>
    </source>
</evidence>
<dbReference type="InterPro" id="IPR003594">
    <property type="entry name" value="HATPase_dom"/>
</dbReference>
<feature type="domain" description="PAC" evidence="17">
    <location>
        <begin position="681"/>
        <end position="735"/>
    </location>
</feature>
<dbReference type="InterPro" id="IPR011006">
    <property type="entry name" value="CheY-like_superfamily"/>
</dbReference>
<evidence type="ECO:0000259" key="18">
    <source>
        <dbReference type="PROSITE" id="PS50839"/>
    </source>
</evidence>
<evidence type="ECO:0000256" key="2">
    <source>
        <dbReference type="ARBA" id="ARBA00004651"/>
    </source>
</evidence>
<dbReference type="EC" id="2.7.13.3" evidence="3"/>
<dbReference type="SMART" id="SM00387">
    <property type="entry name" value="HATPase_c"/>
    <property type="match status" value="1"/>
</dbReference>
<evidence type="ECO:0000313" key="20">
    <source>
        <dbReference type="EMBL" id="OHX20914.1"/>
    </source>
</evidence>
<evidence type="ECO:0000256" key="13">
    <source>
        <dbReference type="PROSITE-ProRule" id="PRU00169"/>
    </source>
</evidence>
<dbReference type="InterPro" id="IPR013767">
    <property type="entry name" value="PAS_fold"/>
</dbReference>
<dbReference type="SMART" id="SM00388">
    <property type="entry name" value="HisKA"/>
    <property type="match status" value="1"/>
</dbReference>
<evidence type="ECO:0000256" key="3">
    <source>
        <dbReference type="ARBA" id="ARBA00012438"/>
    </source>
</evidence>
<feature type="modified residue" description="Phosphohistidine" evidence="12">
    <location>
        <position position="1470"/>
    </location>
</feature>
<dbReference type="PROSITE" id="PS50113">
    <property type="entry name" value="PAC"/>
    <property type="match status" value="3"/>
</dbReference>
<dbReference type="NCBIfam" id="TIGR00229">
    <property type="entry name" value="sensory_box"/>
    <property type="match status" value="3"/>
</dbReference>
<dbReference type="Gene3D" id="1.10.287.130">
    <property type="match status" value="1"/>
</dbReference>
<dbReference type="PROSITE" id="PS50839">
    <property type="entry name" value="CHASE"/>
    <property type="match status" value="1"/>
</dbReference>
<dbReference type="SMART" id="SM00091">
    <property type="entry name" value="PAS"/>
    <property type="match status" value="4"/>
</dbReference>
<dbReference type="SMART" id="SM00086">
    <property type="entry name" value="PAC"/>
    <property type="match status" value="4"/>
</dbReference>
<dbReference type="InterPro" id="IPR001610">
    <property type="entry name" value="PAC"/>
</dbReference>
<dbReference type="Gene3D" id="3.30.565.10">
    <property type="entry name" value="Histidine kinase-like ATPase, C-terminal domain"/>
    <property type="match status" value="1"/>
</dbReference>
<feature type="modified residue" description="4-aspartylphosphate" evidence="13">
    <location>
        <position position="1186"/>
    </location>
</feature>
<dbReference type="InterPro" id="IPR008207">
    <property type="entry name" value="Sig_transdc_His_kin_Hpt_dom"/>
</dbReference>
<comment type="caution">
    <text evidence="20">The sequence shown here is derived from an EMBL/GenBank/DDBJ whole genome shotgun (WGS) entry which is preliminary data.</text>
</comment>
<dbReference type="Proteomes" id="UP000180280">
    <property type="component" value="Unassembled WGS sequence"/>
</dbReference>
<keyword evidence="10" id="KW-0902">Two-component regulatory system</keyword>
<dbReference type="RefSeq" id="WP_071112098.1">
    <property type="nucleotide sequence ID" value="NZ_MKCT01000002.1"/>
</dbReference>
<dbReference type="Pfam" id="PF02518">
    <property type="entry name" value="HATPase_c"/>
    <property type="match status" value="1"/>
</dbReference>
<dbReference type="Gene3D" id="1.20.120.160">
    <property type="entry name" value="HPT domain"/>
    <property type="match status" value="1"/>
</dbReference>
<dbReference type="Pfam" id="PF13426">
    <property type="entry name" value="PAS_9"/>
    <property type="match status" value="2"/>
</dbReference>
<keyword evidence="21" id="KW-1185">Reference proteome</keyword>
<feature type="domain" description="PAS" evidence="16">
    <location>
        <begin position="627"/>
        <end position="655"/>
    </location>
</feature>
<proteinExistence type="predicted"/>
<evidence type="ECO:0000259" key="15">
    <source>
        <dbReference type="PROSITE" id="PS50110"/>
    </source>
</evidence>
<dbReference type="PRINTS" id="PR00344">
    <property type="entry name" value="BCTRLSENSOR"/>
</dbReference>
<dbReference type="SMART" id="SM00448">
    <property type="entry name" value="REC"/>
    <property type="match status" value="2"/>
</dbReference>
<dbReference type="InterPro" id="IPR036097">
    <property type="entry name" value="HisK_dim/P_sf"/>
</dbReference>
<evidence type="ECO:0000259" key="16">
    <source>
        <dbReference type="PROSITE" id="PS50112"/>
    </source>
</evidence>
<dbReference type="InterPro" id="IPR013656">
    <property type="entry name" value="PAS_4"/>
</dbReference>
<evidence type="ECO:0000256" key="5">
    <source>
        <dbReference type="ARBA" id="ARBA00022553"/>
    </source>
</evidence>
<feature type="domain" description="HPt" evidence="19">
    <location>
        <begin position="1431"/>
        <end position="1529"/>
    </location>
</feature>
<evidence type="ECO:0000256" key="6">
    <source>
        <dbReference type="ARBA" id="ARBA00022692"/>
    </source>
</evidence>
<dbReference type="PROSITE" id="PS50112">
    <property type="entry name" value="PAS"/>
    <property type="match status" value="3"/>
</dbReference>
<dbReference type="Pfam" id="PF00072">
    <property type="entry name" value="Response_reg"/>
    <property type="match status" value="2"/>
</dbReference>
<feature type="domain" description="CHASE" evidence="18">
    <location>
        <begin position="77"/>
        <end position="225"/>
    </location>
</feature>
<dbReference type="SMART" id="SM01079">
    <property type="entry name" value="CHASE"/>
    <property type="match status" value="1"/>
</dbReference>
<dbReference type="InterPro" id="IPR042240">
    <property type="entry name" value="CHASE_sf"/>
</dbReference>
<dbReference type="InterPro" id="IPR035965">
    <property type="entry name" value="PAS-like_dom_sf"/>
</dbReference>
<keyword evidence="11" id="KW-0472">Membrane</keyword>
<feature type="domain" description="PAS" evidence="16">
    <location>
        <begin position="740"/>
        <end position="781"/>
    </location>
</feature>
<dbReference type="PROSITE" id="PS50110">
    <property type="entry name" value="RESPONSE_REGULATORY"/>
    <property type="match status" value="2"/>
</dbReference>
<dbReference type="InterPro" id="IPR004358">
    <property type="entry name" value="Sig_transdc_His_kin-like_C"/>
</dbReference>
<organism evidence="20 21">
    <name type="scientific">Chromobacterium sphagni</name>
    <dbReference type="NCBI Taxonomy" id="1903179"/>
    <lineage>
        <taxon>Bacteria</taxon>
        <taxon>Pseudomonadati</taxon>
        <taxon>Pseudomonadota</taxon>
        <taxon>Betaproteobacteria</taxon>
        <taxon>Neisseriales</taxon>
        <taxon>Chromobacteriaceae</taxon>
        <taxon>Chromobacterium</taxon>
    </lineage>
</organism>
<reference evidence="20 21" key="1">
    <citation type="submission" date="2016-09" db="EMBL/GenBank/DDBJ databases">
        <title>Chromobacterium muskegensis sp. nov., an insecticidal bacterium isolated from Sphagnum bogs.</title>
        <authorList>
            <person name="Sparks M.E."/>
            <person name="Blackburn M.B."/>
            <person name="Gundersen-Rindal D.E."/>
            <person name="Mitchell A."/>
            <person name="Farrar R."/>
            <person name="Kuhar D."/>
        </authorList>
    </citation>
    <scope>NUCLEOTIDE SEQUENCE [LARGE SCALE GENOMIC DNA]</scope>
    <source>
        <strain evidence="20 21">14B-1</strain>
    </source>
</reference>
<dbReference type="SUPFAM" id="SSF55874">
    <property type="entry name" value="ATPase domain of HSP90 chaperone/DNA topoisomerase II/histidine kinase"/>
    <property type="match status" value="1"/>
</dbReference>
<feature type="modified residue" description="4-aspartylphosphate" evidence="13">
    <location>
        <position position="1329"/>
    </location>
</feature>
<evidence type="ECO:0000256" key="11">
    <source>
        <dbReference type="ARBA" id="ARBA00023136"/>
    </source>
</evidence>
<feature type="domain" description="Response regulatory" evidence="15">
    <location>
        <begin position="1132"/>
        <end position="1256"/>
    </location>
</feature>
<evidence type="ECO:0000256" key="7">
    <source>
        <dbReference type="ARBA" id="ARBA00022741"/>
    </source>
</evidence>
<dbReference type="CDD" id="cd00130">
    <property type="entry name" value="PAS"/>
    <property type="match status" value="3"/>
</dbReference>
<keyword evidence="9" id="KW-1133">Transmembrane helix</keyword>
<dbReference type="CDD" id="cd00082">
    <property type="entry name" value="HisKA"/>
    <property type="match status" value="1"/>
</dbReference>
<feature type="domain" description="PAC" evidence="17">
    <location>
        <begin position="825"/>
        <end position="877"/>
    </location>
</feature>
<name>A0ABX3CF16_9NEIS</name>
<evidence type="ECO:0000256" key="8">
    <source>
        <dbReference type="ARBA" id="ARBA00022840"/>
    </source>
</evidence>
<dbReference type="PROSITE" id="PS50894">
    <property type="entry name" value="HPT"/>
    <property type="match status" value="1"/>
</dbReference>
<evidence type="ECO:0000256" key="4">
    <source>
        <dbReference type="ARBA" id="ARBA00022475"/>
    </source>
</evidence>
<feature type="domain" description="Histidine kinase" evidence="14">
    <location>
        <begin position="895"/>
        <end position="1116"/>
    </location>
</feature>
<dbReference type="Gene3D" id="3.30.450.350">
    <property type="entry name" value="CHASE domain"/>
    <property type="match status" value="1"/>
</dbReference>
<dbReference type="Pfam" id="PF00989">
    <property type="entry name" value="PAS"/>
    <property type="match status" value="1"/>
</dbReference>
<gene>
    <name evidence="20" type="ORF">BI344_13220</name>
</gene>
<dbReference type="InterPro" id="IPR000014">
    <property type="entry name" value="PAS"/>
</dbReference>
<evidence type="ECO:0000259" key="14">
    <source>
        <dbReference type="PROSITE" id="PS50109"/>
    </source>
</evidence>
<dbReference type="EMBL" id="MKCT01000002">
    <property type="protein sequence ID" value="OHX20914.1"/>
    <property type="molecule type" value="Genomic_DNA"/>
</dbReference>
<dbReference type="Gene3D" id="3.30.450.20">
    <property type="entry name" value="PAS domain"/>
    <property type="match status" value="4"/>
</dbReference>
<dbReference type="CDD" id="cd16922">
    <property type="entry name" value="HATPase_EvgS-ArcB-TorS-like"/>
    <property type="match status" value="1"/>
</dbReference>
<comment type="subcellular location">
    <subcellularLocation>
        <location evidence="2">Cell membrane</location>
        <topology evidence="2">Multi-pass membrane protein</topology>
    </subcellularLocation>
</comment>
<dbReference type="PROSITE" id="PS50109">
    <property type="entry name" value="HIS_KIN"/>
    <property type="match status" value="1"/>
</dbReference>